<protein>
    <submittedName>
        <fullName evidence="1">Uncharacterized protein</fullName>
    </submittedName>
</protein>
<proteinExistence type="predicted"/>
<evidence type="ECO:0000313" key="1">
    <source>
        <dbReference type="EMBL" id="ERI07752.1"/>
    </source>
</evidence>
<organism evidence="1 2">
    <name type="scientific">Aneurinibacillus aneurinilyticus ATCC 12856</name>
    <dbReference type="NCBI Taxonomy" id="649747"/>
    <lineage>
        <taxon>Bacteria</taxon>
        <taxon>Bacillati</taxon>
        <taxon>Bacillota</taxon>
        <taxon>Bacilli</taxon>
        <taxon>Bacillales</taxon>
        <taxon>Paenibacillaceae</taxon>
        <taxon>Aneurinibacillus group</taxon>
        <taxon>Aneurinibacillus</taxon>
    </lineage>
</organism>
<dbReference type="EMBL" id="AWSJ01000253">
    <property type="protein sequence ID" value="ERI07752.1"/>
    <property type="molecule type" value="Genomic_DNA"/>
</dbReference>
<comment type="caution">
    <text evidence="1">The sequence shown here is derived from an EMBL/GenBank/DDBJ whole genome shotgun (WGS) entry which is preliminary data.</text>
</comment>
<keyword evidence="2" id="KW-1185">Reference proteome</keyword>
<sequence>MHTNILQKMSMLICALANHLFYQKHKVSMILMAYLIPEWIRVESEPPFLNNLTSKADV</sequence>
<dbReference type="HOGENOM" id="CLU_2969245_0_0_9"/>
<accession>U1Y6H8</accession>
<dbReference type="Proteomes" id="UP000016511">
    <property type="component" value="Unassembled WGS sequence"/>
</dbReference>
<dbReference type="AlphaFoldDB" id="U1Y6H8"/>
<evidence type="ECO:0000313" key="2">
    <source>
        <dbReference type="Proteomes" id="UP000016511"/>
    </source>
</evidence>
<gene>
    <name evidence="1" type="ORF">HMPREF0083_04193</name>
</gene>
<name>U1Y6H8_ANEAE</name>
<dbReference type="STRING" id="649747.HMPREF0083_04193"/>
<reference evidence="1 2" key="1">
    <citation type="submission" date="2013-08" db="EMBL/GenBank/DDBJ databases">
        <authorList>
            <person name="Weinstock G."/>
            <person name="Sodergren E."/>
            <person name="Wylie T."/>
            <person name="Fulton L."/>
            <person name="Fulton R."/>
            <person name="Fronick C."/>
            <person name="O'Laughlin M."/>
            <person name="Godfrey J."/>
            <person name="Miner T."/>
            <person name="Herter B."/>
            <person name="Appelbaum E."/>
            <person name="Cordes M."/>
            <person name="Lek S."/>
            <person name="Wollam A."/>
            <person name="Pepin K.H."/>
            <person name="Palsikar V.B."/>
            <person name="Mitreva M."/>
            <person name="Wilson R.K."/>
        </authorList>
    </citation>
    <scope>NUCLEOTIDE SEQUENCE [LARGE SCALE GENOMIC DNA]</scope>
    <source>
        <strain evidence="1 2">ATCC 12856</strain>
    </source>
</reference>